<organism evidence="1 2">
    <name type="scientific">Mesorhizobium onobrychidis</name>
    <dbReference type="NCBI Taxonomy" id="2775404"/>
    <lineage>
        <taxon>Bacteria</taxon>
        <taxon>Pseudomonadati</taxon>
        <taxon>Pseudomonadota</taxon>
        <taxon>Alphaproteobacteria</taxon>
        <taxon>Hyphomicrobiales</taxon>
        <taxon>Phyllobacteriaceae</taxon>
        <taxon>Mesorhizobium</taxon>
    </lineage>
</organism>
<sequence>MKHEATAESALRKEDLGRIALREAERLAFPPTEWEANTLAEVLALPRVTVTRPPEKHLLAAGMVPKDCHVNCSTQVANDPDRLSRHVWGWWIYGPIVVLHSVVEVRGQWLCLTPQMTPLPSRFQFIPDASIEWLKANDGVATYGFRGGVKLPDALRRYPEHHLRMRDKLRAHMASGITAFDAWQIVDAKLGAELMKREPI</sequence>
<name>A0ABY5QZ08_9HYPH</name>
<proteinExistence type="predicted"/>
<evidence type="ECO:0000313" key="2">
    <source>
        <dbReference type="Proteomes" id="UP001058098"/>
    </source>
</evidence>
<gene>
    <name evidence="1" type="ORF">IHQ72_33010</name>
</gene>
<protein>
    <submittedName>
        <fullName evidence="1">Uncharacterized protein</fullName>
    </submittedName>
</protein>
<reference evidence="1" key="1">
    <citation type="submission" date="2020-09" db="EMBL/GenBank/DDBJ databases">
        <title>Rhizobia associated with sainfoin plants.</title>
        <authorList>
            <person name="Asharfi S."/>
            <person name="Kuzmanovic N."/>
            <person name="Bunk B."/>
            <person name="Sproeer C."/>
            <person name="Becker M."/>
            <person name="Thuenen T."/>
        </authorList>
    </citation>
    <scope>NUCLEOTIDE SEQUENCE</scope>
    <source>
        <strain evidence="1">OM4</strain>
    </source>
</reference>
<evidence type="ECO:0000313" key="1">
    <source>
        <dbReference type="EMBL" id="UVC15297.1"/>
    </source>
</evidence>
<dbReference type="EMBL" id="CP062229">
    <property type="protein sequence ID" value="UVC15297.1"/>
    <property type="molecule type" value="Genomic_DNA"/>
</dbReference>
<dbReference type="Proteomes" id="UP001058098">
    <property type="component" value="Chromosome"/>
</dbReference>
<accession>A0ABY5QZ08</accession>
<dbReference type="RefSeq" id="WP_258120026.1">
    <property type="nucleotide sequence ID" value="NZ_CP062229.1"/>
</dbReference>
<keyword evidence="2" id="KW-1185">Reference proteome</keyword>